<dbReference type="PROSITE" id="PS51257">
    <property type="entry name" value="PROKAR_LIPOPROTEIN"/>
    <property type="match status" value="1"/>
</dbReference>
<dbReference type="AlphaFoldDB" id="A0A9X4EWV0"/>
<evidence type="ECO:0000313" key="2">
    <source>
        <dbReference type="EMBL" id="WGK87660.1"/>
    </source>
</evidence>
<evidence type="ECO:0008006" key="5">
    <source>
        <dbReference type="Google" id="ProtNLM"/>
    </source>
</evidence>
<proteinExistence type="predicted"/>
<evidence type="ECO:0000313" key="4">
    <source>
        <dbReference type="Proteomes" id="UP001241226"/>
    </source>
</evidence>
<reference evidence="1 4" key="1">
    <citation type="submission" date="2022-02" db="EMBL/GenBank/DDBJ databases">
        <title>Emergence and expansion in Europe of a Vibrio aestuarianus clonal complex pathogenic for oysters.</title>
        <authorList>
            <person name="Mesnil A."/>
            <person name="Travers M.-A."/>
        </authorList>
    </citation>
    <scope>NUCLEOTIDE SEQUENCE</scope>
    <source>
        <strain evidence="1">19_064_11T1</strain>
        <strain evidence="2 4">U17</strain>
    </source>
</reference>
<gene>
    <name evidence="1" type="ORF">L9W94_09015</name>
    <name evidence="2" type="ORF">PYE67_16270</name>
</gene>
<evidence type="ECO:0000313" key="3">
    <source>
        <dbReference type="Proteomes" id="UP001140979"/>
    </source>
</evidence>
<dbReference type="Proteomes" id="UP001241226">
    <property type="component" value="Chromosome 2"/>
</dbReference>
<organism evidence="1 3">
    <name type="scientific">Vibrio aestuarianus</name>
    <dbReference type="NCBI Taxonomy" id="28171"/>
    <lineage>
        <taxon>Bacteria</taxon>
        <taxon>Pseudomonadati</taxon>
        <taxon>Pseudomonadota</taxon>
        <taxon>Gammaproteobacteria</taxon>
        <taxon>Vibrionales</taxon>
        <taxon>Vibrionaceae</taxon>
        <taxon>Vibrio</taxon>
    </lineage>
</organism>
<protein>
    <recommendedName>
        <fullName evidence="5">Lipoprotein</fullName>
    </recommendedName>
</protein>
<sequence length="492" mass="54925">MKLKLISIVIIAGGLTACGGGDSGSSSSTPAPAPQTKTLQGVAIDGYISGATAFLDINYNGVLDEGEPSSITDNEGSYQLSLTGSNSDCMDYAPIVVNVPVGAIDADSPNSPITEPYQLVFPPVMTVKSDLEIKSTTPLTTMLWNEIQADLYKGGVNSCAALKQAVNTQDSIIQNVKEHDFRIANRYNIAVEDLYGDFVKAQNIELYNLAQKMMPAIKKSYQETKDIQNENPTAQQAYVDYYWQHYDSKKNEINKWYKVKTVMTADKLIVIEHEVSADLNTELVLNKHLERNSQKKNDLKYDKEANFSLQSDGTQYYGMQYSCRVQETIMQQVQPNSLTIFGVVNRSSSQQPDWESCSDQNIGAGLMQTLTFAVVSDFKDQLHQVQGDFNFDNNVPHPEWVDLEDSLDSVSRSDFDALNYLSVDFDDNSSYGADSWSRHKYALIENTPFDYTQIITSKYSQGHWSRGHYYQNGTSLLECSNDGVSWSKETCK</sequence>
<name>A0A9X4EWV0_9VIBR</name>
<dbReference type="SUPFAM" id="SSF117074">
    <property type="entry name" value="Hypothetical protein PA1324"/>
    <property type="match status" value="1"/>
</dbReference>
<dbReference type="Proteomes" id="UP001140979">
    <property type="component" value="Unassembled WGS sequence"/>
</dbReference>
<dbReference type="EMBL" id="JAKNBA010000012">
    <property type="protein sequence ID" value="MDE1242288.1"/>
    <property type="molecule type" value="Genomic_DNA"/>
</dbReference>
<accession>A0A9X4EWV0</accession>
<dbReference type="EMBL" id="CP118712">
    <property type="protein sequence ID" value="WGK87660.1"/>
    <property type="molecule type" value="Genomic_DNA"/>
</dbReference>
<evidence type="ECO:0000313" key="1">
    <source>
        <dbReference type="EMBL" id="MDE1242288.1"/>
    </source>
</evidence>
<dbReference type="RefSeq" id="WP_261927080.1">
    <property type="nucleotide sequence ID" value="NZ_CALYLG010000243.1"/>
</dbReference>